<gene>
    <name evidence="1" type="ORF">GIB67_019726</name>
</gene>
<dbReference type="AlphaFoldDB" id="A0A7J7MK91"/>
<name>A0A7J7MK91_9MAGN</name>
<organism evidence="1 2">
    <name type="scientific">Kingdonia uniflora</name>
    <dbReference type="NCBI Taxonomy" id="39325"/>
    <lineage>
        <taxon>Eukaryota</taxon>
        <taxon>Viridiplantae</taxon>
        <taxon>Streptophyta</taxon>
        <taxon>Embryophyta</taxon>
        <taxon>Tracheophyta</taxon>
        <taxon>Spermatophyta</taxon>
        <taxon>Magnoliopsida</taxon>
        <taxon>Ranunculales</taxon>
        <taxon>Circaeasteraceae</taxon>
        <taxon>Kingdonia</taxon>
    </lineage>
</organism>
<dbReference type="InterPro" id="IPR018971">
    <property type="entry name" value="DUF1997"/>
</dbReference>
<dbReference type="PANTHER" id="PTHR34131:SF2">
    <property type="entry name" value="FAMILY PROTEIN, PUTATIVE (DUF1997)-RELATED"/>
    <property type="match status" value="1"/>
</dbReference>
<evidence type="ECO:0000313" key="1">
    <source>
        <dbReference type="EMBL" id="KAF6155200.1"/>
    </source>
</evidence>
<proteinExistence type="predicted"/>
<protein>
    <recommendedName>
        <fullName evidence="3">DUF1997 family protein</fullName>
    </recommendedName>
</protein>
<dbReference type="Proteomes" id="UP000541444">
    <property type="component" value="Unassembled WGS sequence"/>
</dbReference>
<dbReference type="PANTHER" id="PTHR34131">
    <property type="entry name" value="(RAP ANNOTATION RELEASE2) GALACTOSE-BINDING LIKE DOMAIN CONTAINING PROTEIN"/>
    <property type="match status" value="1"/>
</dbReference>
<comment type="caution">
    <text evidence="1">The sequence shown here is derived from an EMBL/GenBank/DDBJ whole genome shotgun (WGS) entry which is preliminary data.</text>
</comment>
<evidence type="ECO:0008006" key="3">
    <source>
        <dbReference type="Google" id="ProtNLM"/>
    </source>
</evidence>
<reference evidence="1 2" key="1">
    <citation type="journal article" date="2020" name="IScience">
        <title>Genome Sequencing of the Endangered Kingdonia uniflora (Circaeasteraceae, Ranunculales) Reveals Potential Mechanisms of Evolutionary Specialization.</title>
        <authorList>
            <person name="Sun Y."/>
            <person name="Deng T."/>
            <person name="Zhang A."/>
            <person name="Moore M.J."/>
            <person name="Landis J.B."/>
            <person name="Lin N."/>
            <person name="Zhang H."/>
            <person name="Zhang X."/>
            <person name="Huang J."/>
            <person name="Zhang X."/>
            <person name="Sun H."/>
            <person name="Wang H."/>
        </authorList>
    </citation>
    <scope>NUCLEOTIDE SEQUENCE [LARGE SCALE GENOMIC DNA]</scope>
    <source>
        <strain evidence="1">TB1705</strain>
        <tissue evidence="1">Leaf</tissue>
    </source>
</reference>
<evidence type="ECO:0000313" key="2">
    <source>
        <dbReference type="Proteomes" id="UP000541444"/>
    </source>
</evidence>
<dbReference type="EMBL" id="JACGCM010001428">
    <property type="protein sequence ID" value="KAF6155200.1"/>
    <property type="molecule type" value="Genomic_DNA"/>
</dbReference>
<keyword evidence="2" id="KW-1185">Reference proteome</keyword>
<dbReference type="OrthoDB" id="1933789at2759"/>
<dbReference type="Pfam" id="PF09366">
    <property type="entry name" value="DUF1997"/>
    <property type="match status" value="1"/>
</dbReference>
<sequence length="252" mass="28676">MQETVWMDCSLSSPRSRRCSSSSSTIIIRSLCQRRLSFPHSNVNFLTSSTRRRALVSSKEDSSSNPRIVNLFAGRRETIKLPNSEHSISDFFAHPSGVEAILNTRALQSFQSLDSNTYRCALPKMQLLNFEVAPKLDLRVTPTNEDCTVEMLSCKFEGSEAVERQNGRFSAFMRNHITWDANGCEQQLNIDVKLNISLEISTRPFTLLPVSAVEKPGNLIMQSLVDRLVPLLLQQLRQDYENWVQEKCEVYP</sequence>
<accession>A0A7J7MK91</accession>